<proteinExistence type="predicted"/>
<dbReference type="PIR" id="E90590">
    <property type="entry name" value="E90590"/>
</dbReference>
<reference evidence="1 2" key="1">
    <citation type="journal article" date="2001" name="Nucleic Acids Res.">
        <title>The complete genome sequence of the murine respiratory pathogen Mycoplasma pulmonis.</title>
        <authorList>
            <person name="Chambaud I."/>
            <person name="Heilig R."/>
            <person name="Ferris S."/>
            <person name="Barbe V."/>
            <person name="Samson D."/>
            <person name="Galisson F."/>
            <person name="Moszer I."/>
            <person name="Dybvig K."/>
            <person name="Wroblewski H."/>
            <person name="Viari A."/>
            <person name="Rocha E.P.C."/>
            <person name="Blanchard A."/>
        </authorList>
    </citation>
    <scope>NUCLEOTIDE SEQUENCE [LARGE SCALE GENOMIC DNA]</scope>
    <source>
        <strain evidence="1 2">UAB CTIP</strain>
    </source>
</reference>
<dbReference type="STRING" id="272635.gene:17577236"/>
<gene>
    <name evidence="1" type="ordered locus">MYPU_6290</name>
</gene>
<evidence type="ECO:0000313" key="1">
    <source>
        <dbReference type="EMBL" id="CAC13802.1"/>
    </source>
</evidence>
<sequence>MEEKTTGIFRFRYGGREDYIRVNFETLGKNLIDTKMSMIIQNNETWN</sequence>
<accession>Q98PU0</accession>
<dbReference type="KEGG" id="mpu:MYPU_6290"/>
<protein>
    <submittedName>
        <fullName evidence="1">Uncharacterized protein</fullName>
    </submittedName>
</protein>
<organism evidence="2">
    <name type="scientific">Mycoplasmopsis pulmonis (strain UAB CTIP)</name>
    <name type="common">Mycoplasma pulmonis</name>
    <dbReference type="NCBI Taxonomy" id="272635"/>
    <lineage>
        <taxon>Bacteria</taxon>
        <taxon>Bacillati</taxon>
        <taxon>Mycoplasmatota</taxon>
        <taxon>Mycoplasmoidales</taxon>
        <taxon>Metamycoplasmataceae</taxon>
        <taxon>Mycoplasmopsis</taxon>
    </lineage>
</organism>
<evidence type="ECO:0000313" key="2">
    <source>
        <dbReference type="Proteomes" id="UP000000528"/>
    </source>
</evidence>
<dbReference type="Proteomes" id="UP000000528">
    <property type="component" value="Chromosome"/>
</dbReference>
<dbReference type="RefSeq" id="WP_010925430.1">
    <property type="nucleotide sequence ID" value="NC_002771.1"/>
</dbReference>
<dbReference type="EMBL" id="AL445565">
    <property type="protein sequence ID" value="CAC13802.1"/>
    <property type="molecule type" value="Genomic_DNA"/>
</dbReference>
<dbReference type="HOGENOM" id="CLU_3170502_0_0_14"/>
<name>Q98PU0_MYCPU</name>
<dbReference type="AlphaFoldDB" id="Q98PU0"/>
<keyword evidence="2" id="KW-1185">Reference proteome</keyword>